<protein>
    <submittedName>
        <fullName evidence="2">Uncharacterized protein</fullName>
    </submittedName>
</protein>
<organism evidence="2">
    <name type="scientific">Kwoniella dejecticola CBS 10117</name>
    <dbReference type="NCBI Taxonomy" id="1296121"/>
    <lineage>
        <taxon>Eukaryota</taxon>
        <taxon>Fungi</taxon>
        <taxon>Dikarya</taxon>
        <taxon>Basidiomycota</taxon>
        <taxon>Agaricomycotina</taxon>
        <taxon>Tremellomycetes</taxon>
        <taxon>Tremellales</taxon>
        <taxon>Cryptococcaceae</taxon>
        <taxon>Kwoniella</taxon>
    </lineage>
</organism>
<dbReference type="GeneID" id="28966074"/>
<dbReference type="EMBL" id="KI894028">
    <property type="protein sequence ID" value="OBR88155.1"/>
    <property type="molecule type" value="Genomic_DNA"/>
</dbReference>
<reference evidence="2" key="1">
    <citation type="submission" date="2013-07" db="EMBL/GenBank/DDBJ databases">
        <title>The Genome Sequence of Cryptococcus dejecticola CBS10117.</title>
        <authorList>
            <consortium name="The Broad Institute Genome Sequencing Platform"/>
            <person name="Cuomo C."/>
            <person name="Litvintseva A."/>
            <person name="Chen Y."/>
            <person name="Heitman J."/>
            <person name="Sun S."/>
            <person name="Springer D."/>
            <person name="Dromer F."/>
            <person name="Young S.K."/>
            <person name="Zeng Q."/>
            <person name="Gargeya S."/>
            <person name="Fitzgerald M."/>
            <person name="Abouelleil A."/>
            <person name="Alvarado L."/>
            <person name="Berlin A.M."/>
            <person name="Chapman S.B."/>
            <person name="Dewar J."/>
            <person name="Goldberg J."/>
            <person name="Griggs A."/>
            <person name="Gujja S."/>
            <person name="Hansen M."/>
            <person name="Howarth C."/>
            <person name="Imamovic A."/>
            <person name="Larimer J."/>
            <person name="McCowan C."/>
            <person name="Murphy C."/>
            <person name="Pearson M."/>
            <person name="Priest M."/>
            <person name="Roberts A."/>
            <person name="Saif S."/>
            <person name="Shea T."/>
            <person name="Sykes S."/>
            <person name="Wortman J."/>
            <person name="Nusbaum C."/>
            <person name="Birren B."/>
        </authorList>
    </citation>
    <scope>NUCLEOTIDE SEQUENCE [LARGE SCALE GENOMIC DNA]</scope>
    <source>
        <strain evidence="2">CBS 10117</strain>
    </source>
</reference>
<sequence length="427" mass="47757">MSSPTSHGQEQDQGMTPPSTSSDLSLRLKKGVPGLGATETEVPSNNTVQLASTHFMGPGFETFRDLPHTAPRGWFNRRTYDPRGGGPSEETWELAEELDKEYLVPILKKAANTPINYPDDVDYTKGSTWTSISKAYHGKAAGILERSLAEAYEAFSKRYPDQSRSISYKMAPQEEYAALHPDLSKEHHDVRNWERVQEDMTKPLDWDRHTRETDALYASGKVQSKGYIDAVFYLGKGAYATIHDADGTKITLDDAKKLMTVGSTEENSLSDRTFSVQIMSPETQFDLTLLSGIGGFSIDPENQRRSMSFIDTVRAKYDALPKNKSTTVQCTLEEIPGKVWGHLTGVYNERFDAVREMIDEVYSSDPNNADHFYVLEPSIEQYEAHPGKPKLAPHMTFEDYETWWRGSEGVGKIGSIAISENDADIDG</sequence>
<gene>
    <name evidence="2" type="ORF">I303_02375</name>
    <name evidence="3" type="ORF">I303_101492</name>
</gene>
<evidence type="ECO:0000313" key="3">
    <source>
        <dbReference type="EMBL" id="WWC58947.1"/>
    </source>
</evidence>
<feature type="region of interest" description="Disordered" evidence="1">
    <location>
        <begin position="1"/>
        <end position="27"/>
    </location>
</feature>
<dbReference type="VEuPathDB" id="FungiDB:I303_02375"/>
<dbReference type="Proteomes" id="UP000078595">
    <property type="component" value="Chromosome 2"/>
</dbReference>
<dbReference type="AlphaFoldDB" id="A0A1A6ADL4"/>
<evidence type="ECO:0000313" key="2">
    <source>
        <dbReference type="EMBL" id="OBR88155.1"/>
    </source>
</evidence>
<feature type="compositionally biased region" description="Polar residues" evidence="1">
    <location>
        <begin position="1"/>
        <end position="24"/>
    </location>
</feature>
<reference evidence="3" key="3">
    <citation type="submission" date="2024-02" db="EMBL/GenBank/DDBJ databases">
        <title>Comparative genomics of Cryptococcus and Kwoniella reveals pathogenesis evolution and contrasting modes of karyotype evolution via chromosome fusion or intercentromeric recombination.</title>
        <authorList>
            <person name="Coelho M.A."/>
            <person name="David-Palma M."/>
            <person name="Shea T."/>
            <person name="Bowers K."/>
            <person name="McGinley-Smith S."/>
            <person name="Mohammad A.W."/>
            <person name="Gnirke A."/>
            <person name="Yurkov A.M."/>
            <person name="Nowrousian M."/>
            <person name="Sun S."/>
            <person name="Cuomo C.A."/>
            <person name="Heitman J."/>
        </authorList>
    </citation>
    <scope>NUCLEOTIDE SEQUENCE</scope>
    <source>
        <strain evidence="3">CBS 10117</strain>
    </source>
</reference>
<evidence type="ECO:0000313" key="4">
    <source>
        <dbReference type="Proteomes" id="UP000078595"/>
    </source>
</evidence>
<dbReference type="KEGG" id="kdj:28966074"/>
<proteinExistence type="predicted"/>
<accession>A0A1A6ADL4</accession>
<dbReference type="RefSeq" id="XP_018265997.1">
    <property type="nucleotide sequence ID" value="XM_018405716.1"/>
</dbReference>
<dbReference type="EMBL" id="CP144531">
    <property type="protein sequence ID" value="WWC58947.1"/>
    <property type="molecule type" value="Genomic_DNA"/>
</dbReference>
<evidence type="ECO:0000256" key="1">
    <source>
        <dbReference type="SAM" id="MobiDB-lite"/>
    </source>
</evidence>
<keyword evidence="4" id="KW-1185">Reference proteome</keyword>
<reference evidence="3" key="2">
    <citation type="submission" date="2013-07" db="EMBL/GenBank/DDBJ databases">
        <authorList>
            <consortium name="The Broad Institute Genome Sequencing Platform"/>
            <person name="Cuomo C."/>
            <person name="Litvintseva A."/>
            <person name="Chen Y."/>
            <person name="Heitman J."/>
            <person name="Sun S."/>
            <person name="Springer D."/>
            <person name="Dromer F."/>
            <person name="Young S.K."/>
            <person name="Zeng Q."/>
            <person name="Gargeya S."/>
            <person name="Fitzgerald M."/>
            <person name="Abouelleil A."/>
            <person name="Alvarado L."/>
            <person name="Berlin A.M."/>
            <person name="Chapman S.B."/>
            <person name="Dewar J."/>
            <person name="Goldberg J."/>
            <person name="Griggs A."/>
            <person name="Gujja S."/>
            <person name="Hansen M."/>
            <person name="Howarth C."/>
            <person name="Imamovic A."/>
            <person name="Larimer J."/>
            <person name="McCowan C."/>
            <person name="Murphy C."/>
            <person name="Pearson M."/>
            <person name="Priest M."/>
            <person name="Roberts A."/>
            <person name="Saif S."/>
            <person name="Shea T."/>
            <person name="Sykes S."/>
            <person name="Wortman J."/>
            <person name="Nusbaum C."/>
            <person name="Birren B."/>
        </authorList>
    </citation>
    <scope>NUCLEOTIDE SEQUENCE</scope>
    <source>
        <strain evidence="3">CBS 10117</strain>
    </source>
</reference>
<name>A0A1A6ADL4_9TREE</name>